<comment type="similarity">
    <text evidence="2">Belongs to the connexin family. Alpha-type (group II) subfamily.</text>
</comment>
<feature type="transmembrane region" description="Helical" evidence="11">
    <location>
        <begin position="54"/>
        <end position="76"/>
    </location>
</feature>
<keyword evidence="5 11" id="KW-0812">Transmembrane</keyword>
<dbReference type="Pfam" id="PF03509">
    <property type="entry name" value="Connexin50"/>
    <property type="match status" value="1"/>
</dbReference>
<dbReference type="InterPro" id="IPR013092">
    <property type="entry name" value="Connexin_N"/>
</dbReference>
<dbReference type="InterPro" id="IPR000500">
    <property type="entry name" value="Connexin"/>
</dbReference>
<comment type="caution">
    <text evidence="13">The sequence shown here is derived from an EMBL/GenBank/DDBJ whole genome shotgun (WGS) entry which is preliminary data.</text>
</comment>
<evidence type="ECO:0000256" key="5">
    <source>
        <dbReference type="ARBA" id="ARBA00022692"/>
    </source>
</evidence>
<comment type="function">
    <text evidence="9">Structural component of eye lens gap junctions. Gap junctions are dodecameric channels that connect the cytoplasm of adjoining cells. They are formed by the docking of two hexameric hemichannels, one from each cell membrane. Small molecules and ions diffuse from one cell to a neighboring cell via the central pore.</text>
</comment>
<organism evidence="13 14">
    <name type="scientific">Electrophorus voltai</name>
    <dbReference type="NCBI Taxonomy" id="2609070"/>
    <lineage>
        <taxon>Eukaryota</taxon>
        <taxon>Metazoa</taxon>
        <taxon>Chordata</taxon>
        <taxon>Craniata</taxon>
        <taxon>Vertebrata</taxon>
        <taxon>Euteleostomi</taxon>
        <taxon>Actinopterygii</taxon>
        <taxon>Neopterygii</taxon>
        <taxon>Teleostei</taxon>
        <taxon>Ostariophysi</taxon>
        <taxon>Gymnotiformes</taxon>
        <taxon>Gymnotoidei</taxon>
        <taxon>Gymnotidae</taxon>
        <taxon>Electrophorus</taxon>
    </lineage>
</organism>
<dbReference type="Proteomes" id="UP001239994">
    <property type="component" value="Unassembled WGS sequence"/>
</dbReference>
<evidence type="ECO:0000256" key="3">
    <source>
        <dbReference type="ARBA" id="ARBA00013334"/>
    </source>
</evidence>
<evidence type="ECO:0000259" key="12">
    <source>
        <dbReference type="SMART" id="SM00037"/>
    </source>
</evidence>
<dbReference type="SMART" id="SM00037">
    <property type="entry name" value="CNX"/>
    <property type="match status" value="1"/>
</dbReference>
<feature type="region of interest" description="Disordered" evidence="10">
    <location>
        <begin position="458"/>
        <end position="500"/>
    </location>
</feature>
<comment type="subcellular location">
    <subcellularLocation>
        <location evidence="1">Cell membrane</location>
        <topology evidence="1">Multi-pass membrane protein</topology>
    </subcellularLocation>
</comment>
<proteinExistence type="inferred from homology"/>
<dbReference type="AlphaFoldDB" id="A0AAD8ZE96"/>
<dbReference type="GO" id="GO:0005243">
    <property type="term" value="F:gap junction channel activity"/>
    <property type="evidence" value="ECO:0007669"/>
    <property type="project" value="TreeGrafter"/>
</dbReference>
<evidence type="ECO:0000256" key="8">
    <source>
        <dbReference type="ARBA" id="ARBA00023157"/>
    </source>
</evidence>
<evidence type="ECO:0000313" key="14">
    <source>
        <dbReference type="Proteomes" id="UP001239994"/>
    </source>
</evidence>
<evidence type="ECO:0000256" key="11">
    <source>
        <dbReference type="SAM" id="Phobius"/>
    </source>
</evidence>
<dbReference type="EMBL" id="JAROKS010000013">
    <property type="protein sequence ID" value="KAK1797787.1"/>
    <property type="molecule type" value="Genomic_DNA"/>
</dbReference>
<dbReference type="Gene3D" id="1.20.1440.80">
    <property type="entry name" value="Gap junction channel protein cysteine-rich domain"/>
    <property type="match status" value="1"/>
</dbReference>
<dbReference type="PANTHER" id="PTHR11984">
    <property type="entry name" value="CONNEXIN"/>
    <property type="match status" value="1"/>
</dbReference>
<evidence type="ECO:0000256" key="1">
    <source>
        <dbReference type="ARBA" id="ARBA00004651"/>
    </source>
</evidence>
<evidence type="ECO:0000256" key="4">
    <source>
        <dbReference type="ARBA" id="ARBA00022475"/>
    </source>
</evidence>
<sequence length="500" mass="55734">MRHSGVATGTEQWSRTAALGADEVSRTNTGRDACMPDAVAAVWIIEALTDRNEVWASFNAASALLLILTILSLWALERITVCSVMVPLKSCGMKSYFQAQHRTIQLSSSSILGFSFDPRSLHWVPVGHGSVDPIVSCVTSCGLAYNGCLAGRLGSGFAVKQSSQPIHSLLLSGAVRTQTEAGYQDKSSSLCPLGSEERPTELLSCTGAALTPRFPLTSVHLTTSGLSFSSFDRDKQSDYMCNMKQLSCENVCHDEAFSISHVCLWVLQIIFVSTPSLVYISHAVHRIHMEEKRKEHWEAELSCGQEMNRTRNLGAEEIIKRFHLEGTLLRTYFCHIICKAVFEASFVLGHYILYGLLPLYKCSRWPVARISLFLNFVEIKPLGLRRKCFVPVARCLPSLLTPPTQKAKGYRSLEDDLKKEKVTHVYPLTEAGSEGGHNRCLKYHNRKRIEREVETPLEDVVVERSEDSSTDPTHRTENVKKEQKPNEGIQASIETVMDEP</sequence>
<evidence type="ECO:0000256" key="6">
    <source>
        <dbReference type="ARBA" id="ARBA00022989"/>
    </source>
</evidence>
<dbReference type="InterPro" id="IPR038359">
    <property type="entry name" value="Connexin_N_sf"/>
</dbReference>
<keyword evidence="8" id="KW-1015">Disulfide bond</keyword>
<evidence type="ECO:0000313" key="13">
    <source>
        <dbReference type="EMBL" id="KAK1797787.1"/>
    </source>
</evidence>
<feature type="compositionally biased region" description="Basic and acidic residues" evidence="10">
    <location>
        <begin position="461"/>
        <end position="485"/>
    </location>
</feature>
<protein>
    <recommendedName>
        <fullName evidence="3">Gap junction alpha-8 protein</fullName>
    </recommendedName>
</protein>
<evidence type="ECO:0000256" key="9">
    <source>
        <dbReference type="ARBA" id="ARBA00045956"/>
    </source>
</evidence>
<dbReference type="InterPro" id="IPR002266">
    <property type="entry name" value="Connexin50"/>
</dbReference>
<dbReference type="PRINTS" id="PR00206">
    <property type="entry name" value="CONNEXIN"/>
</dbReference>
<evidence type="ECO:0000256" key="7">
    <source>
        <dbReference type="ARBA" id="ARBA00023136"/>
    </source>
</evidence>
<accession>A0AAD8ZE96</accession>
<dbReference type="Pfam" id="PF00029">
    <property type="entry name" value="Connexin"/>
    <property type="match status" value="1"/>
</dbReference>
<evidence type="ECO:0000256" key="2">
    <source>
        <dbReference type="ARBA" id="ARBA00006589"/>
    </source>
</evidence>
<dbReference type="GO" id="GO:0005922">
    <property type="term" value="C:connexin complex"/>
    <property type="evidence" value="ECO:0007669"/>
    <property type="project" value="InterPro"/>
</dbReference>
<keyword evidence="6 11" id="KW-1133">Transmembrane helix</keyword>
<dbReference type="GO" id="GO:1990349">
    <property type="term" value="P:gap junction-mediated intercellular transport"/>
    <property type="evidence" value="ECO:0007669"/>
    <property type="project" value="TreeGrafter"/>
</dbReference>
<dbReference type="PANTHER" id="PTHR11984:SF19">
    <property type="entry name" value="GAP JUNCTION ALPHA-8 PROTEIN"/>
    <property type="match status" value="1"/>
</dbReference>
<keyword evidence="14" id="KW-1185">Reference proteome</keyword>
<evidence type="ECO:0000256" key="10">
    <source>
        <dbReference type="SAM" id="MobiDB-lite"/>
    </source>
</evidence>
<gene>
    <name evidence="13" type="ORF">P4O66_008140</name>
</gene>
<dbReference type="GO" id="GO:0007267">
    <property type="term" value="P:cell-cell signaling"/>
    <property type="evidence" value="ECO:0007669"/>
    <property type="project" value="TreeGrafter"/>
</dbReference>
<keyword evidence="4" id="KW-1003">Cell membrane</keyword>
<name>A0AAD8ZE96_9TELE</name>
<reference evidence="13" key="1">
    <citation type="submission" date="2023-03" db="EMBL/GenBank/DDBJ databases">
        <title>Electrophorus voltai genome.</title>
        <authorList>
            <person name="Bian C."/>
        </authorList>
    </citation>
    <scope>NUCLEOTIDE SEQUENCE</scope>
    <source>
        <strain evidence="13">CB-2022</strain>
        <tissue evidence="13">Muscle</tissue>
    </source>
</reference>
<feature type="domain" description="Connexin N-terminal" evidence="12">
    <location>
        <begin position="230"/>
        <end position="263"/>
    </location>
</feature>
<keyword evidence="7 11" id="KW-0472">Membrane</keyword>